<dbReference type="EMBL" id="MAHX01000018">
    <property type="protein sequence ID" value="OPC61833.1"/>
    <property type="molecule type" value="Genomic_DNA"/>
</dbReference>
<evidence type="ECO:0000313" key="3">
    <source>
        <dbReference type="Proteomes" id="UP000190813"/>
    </source>
</evidence>
<dbReference type="AlphaFoldDB" id="A0A1T3MB47"/>
<proteinExistence type="predicted"/>
<dbReference type="Proteomes" id="UP000190813">
    <property type="component" value="Unassembled WGS sequence"/>
</dbReference>
<gene>
    <name evidence="2" type="ORF">BAZ10_08105</name>
</gene>
<keyword evidence="1" id="KW-0812">Transmembrane</keyword>
<feature type="transmembrane region" description="Helical" evidence="1">
    <location>
        <begin position="47"/>
        <end position="67"/>
    </location>
</feature>
<evidence type="ECO:0000313" key="2">
    <source>
        <dbReference type="EMBL" id="OPC61833.1"/>
    </source>
</evidence>
<accession>A0A1T3MB47</accession>
<protein>
    <submittedName>
        <fullName evidence="2">Uncharacterized protein</fullName>
    </submittedName>
</protein>
<sequence length="79" mass="9296">MKKILNNKYFWLSMTALFVLLFIAKTSNLIAYGFQFHTIESNAFNTGLFTGKIFTLISFLILSYSFYKKYLYLGRNNIK</sequence>
<comment type="caution">
    <text evidence="2">The sequence shown here is derived from an EMBL/GenBank/DDBJ whole genome shotgun (WGS) entry which is preliminary data.</text>
</comment>
<name>A0A1T3MB47_9FLAO</name>
<keyword evidence="1" id="KW-0472">Membrane</keyword>
<keyword evidence="3" id="KW-1185">Reference proteome</keyword>
<reference evidence="2 3" key="1">
    <citation type="submission" date="2016-06" db="EMBL/GenBank/DDBJ databases">
        <title>Revisiting the taxonomy of the Elizabethkingia Genus based on Whole-Genome Sequencing, Optical Mapping, and MALDI-TOF.</title>
        <authorList>
            <person name="Nicholson A.C."/>
        </authorList>
    </citation>
    <scope>NUCLEOTIDE SEQUENCE [LARGE SCALE GENOMIC DNA]</scope>
    <source>
        <strain evidence="2 3">G4070</strain>
    </source>
</reference>
<keyword evidence="1" id="KW-1133">Transmembrane helix</keyword>
<organism evidence="2 3">
    <name type="scientific">Elizabethkingia occulta</name>
    <dbReference type="NCBI Taxonomy" id="1867263"/>
    <lineage>
        <taxon>Bacteria</taxon>
        <taxon>Pseudomonadati</taxon>
        <taxon>Bacteroidota</taxon>
        <taxon>Flavobacteriia</taxon>
        <taxon>Flavobacteriales</taxon>
        <taxon>Weeksellaceae</taxon>
        <taxon>Elizabethkingia</taxon>
    </lineage>
</organism>
<evidence type="ECO:0000256" key="1">
    <source>
        <dbReference type="SAM" id="Phobius"/>
    </source>
</evidence>